<gene>
    <name evidence="1" type="ORF">Trichorick_00639</name>
</gene>
<name>A0ABZ0URU4_9RICK</name>
<protein>
    <submittedName>
        <fullName evidence="1">Uncharacterized protein</fullName>
    </submittedName>
</protein>
<evidence type="ECO:0000313" key="1">
    <source>
        <dbReference type="EMBL" id="WPY00753.1"/>
    </source>
</evidence>
<evidence type="ECO:0000313" key="2">
    <source>
        <dbReference type="Proteomes" id="UP001326613"/>
    </source>
</evidence>
<proteinExistence type="predicted"/>
<sequence>MTSLTLIVQFLNASVILTIFKINMLEVDQLFSFLHANADFTFI</sequence>
<dbReference type="Proteomes" id="UP001326613">
    <property type="component" value="Chromosome"/>
</dbReference>
<organism evidence="1 2">
    <name type="scientific">Candidatus Trichorickettsia mobilis</name>
    <dbReference type="NCBI Taxonomy" id="1346319"/>
    <lineage>
        <taxon>Bacteria</taxon>
        <taxon>Pseudomonadati</taxon>
        <taxon>Pseudomonadota</taxon>
        <taxon>Alphaproteobacteria</taxon>
        <taxon>Rickettsiales</taxon>
        <taxon>Rickettsiaceae</taxon>
        <taxon>Rickettsieae</taxon>
        <taxon>Candidatus Trichorickettsia</taxon>
    </lineage>
</organism>
<reference evidence="1 2" key="1">
    <citation type="submission" date="2022-10" db="EMBL/GenBank/DDBJ databases">
        <title>Host association and intracellularity evolved multiple times independently in the Rickettsiales.</title>
        <authorList>
            <person name="Castelli M."/>
            <person name="Nardi T."/>
            <person name="Gammuto L."/>
            <person name="Bellinzona G."/>
            <person name="Sabaneyeva E."/>
            <person name="Potekhin A."/>
            <person name="Serra V."/>
            <person name="Petroni G."/>
            <person name="Sassera D."/>
        </authorList>
    </citation>
    <scope>NUCLEOTIDE SEQUENCE [LARGE SCALE GENOMIC DNA]</scope>
    <source>
        <strain evidence="1 2">Kr 154-4</strain>
    </source>
</reference>
<keyword evidence="2" id="KW-1185">Reference proteome</keyword>
<dbReference type="EMBL" id="CP112932">
    <property type="protein sequence ID" value="WPY00753.1"/>
    <property type="molecule type" value="Genomic_DNA"/>
</dbReference>
<accession>A0ABZ0URU4</accession>